<dbReference type="InterPro" id="IPR055348">
    <property type="entry name" value="DctQ"/>
</dbReference>
<protein>
    <recommendedName>
        <fullName evidence="9">TRAP transporter small permease protein</fullName>
    </recommendedName>
</protein>
<comment type="caution">
    <text evidence="11">The sequence shown here is derived from an EMBL/GenBank/DDBJ whole genome shotgun (WGS) entry which is preliminary data.</text>
</comment>
<feature type="transmembrane region" description="Helical" evidence="9">
    <location>
        <begin position="52"/>
        <end position="74"/>
    </location>
</feature>
<accession>A0ABT5YMJ7</accession>
<comment type="subunit">
    <text evidence="9">The complex comprises the extracytoplasmic solute receptor protein and the two transmembrane proteins.</text>
</comment>
<dbReference type="InterPro" id="IPR007387">
    <property type="entry name" value="TRAP_DctQ"/>
</dbReference>
<dbReference type="Proteomes" id="UP001215503">
    <property type="component" value="Unassembled WGS sequence"/>
</dbReference>
<evidence type="ECO:0000256" key="4">
    <source>
        <dbReference type="ARBA" id="ARBA00022519"/>
    </source>
</evidence>
<dbReference type="RefSeq" id="WP_275822247.1">
    <property type="nucleotide sequence ID" value="NZ_JARHUD010000005.1"/>
</dbReference>
<evidence type="ECO:0000256" key="9">
    <source>
        <dbReference type="RuleBase" id="RU369079"/>
    </source>
</evidence>
<evidence type="ECO:0000256" key="8">
    <source>
        <dbReference type="ARBA" id="ARBA00038436"/>
    </source>
</evidence>
<evidence type="ECO:0000256" key="6">
    <source>
        <dbReference type="ARBA" id="ARBA00022989"/>
    </source>
</evidence>
<dbReference type="Pfam" id="PF04290">
    <property type="entry name" value="DctQ"/>
    <property type="match status" value="1"/>
</dbReference>
<keyword evidence="7 9" id="KW-0472">Membrane</keyword>
<keyword evidence="3" id="KW-1003">Cell membrane</keyword>
<feature type="domain" description="Tripartite ATP-independent periplasmic transporters DctQ component" evidence="10">
    <location>
        <begin position="62"/>
        <end position="192"/>
    </location>
</feature>
<reference evidence="11 12" key="1">
    <citation type="submission" date="2023-03" db="EMBL/GenBank/DDBJ databases">
        <title>Fodinicurvata sp. CAU 1616 isolated from sea sendiment.</title>
        <authorList>
            <person name="Kim W."/>
        </authorList>
    </citation>
    <scope>NUCLEOTIDE SEQUENCE [LARGE SCALE GENOMIC DNA]</scope>
    <source>
        <strain evidence="11 12">CAU 1616</strain>
    </source>
</reference>
<evidence type="ECO:0000313" key="11">
    <source>
        <dbReference type="EMBL" id="MDF2096127.1"/>
    </source>
</evidence>
<name>A0ABT5YMJ7_9PROT</name>
<gene>
    <name evidence="11" type="ORF">P2G67_09080</name>
</gene>
<feature type="transmembrane region" description="Helical" evidence="9">
    <location>
        <begin position="122"/>
        <end position="146"/>
    </location>
</feature>
<evidence type="ECO:0000256" key="1">
    <source>
        <dbReference type="ARBA" id="ARBA00004429"/>
    </source>
</evidence>
<keyword evidence="5 9" id="KW-0812">Transmembrane</keyword>
<evidence type="ECO:0000256" key="2">
    <source>
        <dbReference type="ARBA" id="ARBA00022448"/>
    </source>
</evidence>
<dbReference type="PANTHER" id="PTHR35011">
    <property type="entry name" value="2,3-DIKETO-L-GULONATE TRAP TRANSPORTER SMALL PERMEASE PROTEIN YIAM"/>
    <property type="match status" value="1"/>
</dbReference>
<comment type="similarity">
    <text evidence="8 9">Belongs to the TRAP transporter small permease family.</text>
</comment>
<evidence type="ECO:0000256" key="5">
    <source>
        <dbReference type="ARBA" id="ARBA00022692"/>
    </source>
</evidence>
<feature type="transmembrane region" description="Helical" evidence="9">
    <location>
        <begin position="86"/>
        <end position="102"/>
    </location>
</feature>
<evidence type="ECO:0000259" key="10">
    <source>
        <dbReference type="Pfam" id="PF04290"/>
    </source>
</evidence>
<comment type="subcellular location">
    <subcellularLocation>
        <location evidence="1 9">Cell inner membrane</location>
        <topology evidence="1 9">Multi-pass membrane protein</topology>
    </subcellularLocation>
</comment>
<organism evidence="11 12">
    <name type="scientific">Aquibaculum arenosum</name>
    <dbReference type="NCBI Taxonomy" id="3032591"/>
    <lineage>
        <taxon>Bacteria</taxon>
        <taxon>Pseudomonadati</taxon>
        <taxon>Pseudomonadota</taxon>
        <taxon>Alphaproteobacteria</taxon>
        <taxon>Rhodospirillales</taxon>
        <taxon>Rhodovibrionaceae</taxon>
        <taxon>Aquibaculum</taxon>
    </lineage>
</organism>
<evidence type="ECO:0000256" key="7">
    <source>
        <dbReference type="ARBA" id="ARBA00023136"/>
    </source>
</evidence>
<proteinExistence type="inferred from homology"/>
<feature type="transmembrane region" description="Helical" evidence="9">
    <location>
        <begin position="167"/>
        <end position="190"/>
    </location>
</feature>
<comment type="function">
    <text evidence="9">Part of the tripartite ATP-independent periplasmic (TRAP) transport system.</text>
</comment>
<keyword evidence="4 9" id="KW-0997">Cell inner membrane</keyword>
<keyword evidence="6 9" id="KW-1133">Transmembrane helix</keyword>
<keyword evidence="2 9" id="KW-0813">Transport</keyword>
<sequence>MATEELDVPASPDAQEGRITPARAIKDEQGAASSFGRALTFVEERLAAGLRWIMFLSLLGLSLTMVAQVVMRYLLEWPFLGIEEMAPLLALWCYFGGMVYSTRHRTHIEGGILTLITSNPRIIGVARALGTAIALVVLCVFFYYAYAIVQFNFDIGRKSAYLRWPRYLWDLSFLVGMAGMALYLLIQLWFELRHVKLVWGGR</sequence>
<evidence type="ECO:0000313" key="12">
    <source>
        <dbReference type="Proteomes" id="UP001215503"/>
    </source>
</evidence>
<dbReference type="EMBL" id="JARHUD010000005">
    <property type="protein sequence ID" value="MDF2096127.1"/>
    <property type="molecule type" value="Genomic_DNA"/>
</dbReference>
<evidence type="ECO:0000256" key="3">
    <source>
        <dbReference type="ARBA" id="ARBA00022475"/>
    </source>
</evidence>
<keyword evidence="12" id="KW-1185">Reference proteome</keyword>